<evidence type="ECO:0000313" key="1">
    <source>
        <dbReference type="EMBL" id="MFC4833806.1"/>
    </source>
</evidence>
<gene>
    <name evidence="1" type="ORF">ACFPEL_15435</name>
</gene>
<name>A0ABV9RI67_9PSEU</name>
<dbReference type="Proteomes" id="UP001595909">
    <property type="component" value="Unassembled WGS sequence"/>
</dbReference>
<comment type="caution">
    <text evidence="1">The sequence shown here is derived from an EMBL/GenBank/DDBJ whole genome shotgun (WGS) entry which is preliminary data.</text>
</comment>
<accession>A0ABV9RI67</accession>
<proteinExistence type="predicted"/>
<evidence type="ECO:0000313" key="2">
    <source>
        <dbReference type="Proteomes" id="UP001595909"/>
    </source>
</evidence>
<organism evidence="1 2">
    <name type="scientific">Actinomycetospora chibensis</name>
    <dbReference type="NCBI Taxonomy" id="663606"/>
    <lineage>
        <taxon>Bacteria</taxon>
        <taxon>Bacillati</taxon>
        <taxon>Actinomycetota</taxon>
        <taxon>Actinomycetes</taxon>
        <taxon>Pseudonocardiales</taxon>
        <taxon>Pseudonocardiaceae</taxon>
        <taxon>Actinomycetospora</taxon>
    </lineage>
</organism>
<protein>
    <submittedName>
        <fullName evidence="1">Uncharacterized protein</fullName>
    </submittedName>
</protein>
<reference evidence="2" key="1">
    <citation type="journal article" date="2019" name="Int. J. Syst. Evol. Microbiol.">
        <title>The Global Catalogue of Microorganisms (GCM) 10K type strain sequencing project: providing services to taxonomists for standard genome sequencing and annotation.</title>
        <authorList>
            <consortium name="The Broad Institute Genomics Platform"/>
            <consortium name="The Broad Institute Genome Sequencing Center for Infectious Disease"/>
            <person name="Wu L."/>
            <person name="Ma J."/>
        </authorList>
    </citation>
    <scope>NUCLEOTIDE SEQUENCE [LARGE SCALE GENOMIC DNA]</scope>
    <source>
        <strain evidence="2">CCUG 50347</strain>
    </source>
</reference>
<keyword evidence="2" id="KW-1185">Reference proteome</keyword>
<sequence>MPVLAVASDPFVGTDNERVVREVATHVRTVSLPYGHQLAEECPADLTEAYPTFFGGHAA</sequence>
<dbReference type="RefSeq" id="WP_274188596.1">
    <property type="nucleotide sequence ID" value="NZ_BAABHN010000034.1"/>
</dbReference>
<dbReference type="EMBL" id="JBHSIM010000034">
    <property type="protein sequence ID" value="MFC4833806.1"/>
    <property type="molecule type" value="Genomic_DNA"/>
</dbReference>